<evidence type="ECO:0000313" key="5">
    <source>
        <dbReference type="EMBL" id="CAD9263703.1"/>
    </source>
</evidence>
<feature type="compositionally biased region" description="Polar residues" evidence="2">
    <location>
        <begin position="15"/>
        <end position="26"/>
    </location>
</feature>
<feature type="compositionally biased region" description="Gly residues" evidence="2">
    <location>
        <begin position="316"/>
        <end position="332"/>
    </location>
</feature>
<feature type="compositionally biased region" description="Acidic residues" evidence="2">
    <location>
        <begin position="29"/>
        <end position="41"/>
    </location>
</feature>
<feature type="compositionally biased region" description="Basic and acidic residues" evidence="2">
    <location>
        <begin position="187"/>
        <end position="197"/>
    </location>
</feature>
<protein>
    <recommendedName>
        <fullName evidence="3">Tubby C-terminal domain-containing protein</fullName>
    </recommendedName>
</protein>
<feature type="region of interest" description="Disordered" evidence="2">
    <location>
        <begin position="1"/>
        <end position="390"/>
    </location>
</feature>
<feature type="compositionally biased region" description="Low complexity" evidence="2">
    <location>
        <begin position="91"/>
        <end position="102"/>
    </location>
</feature>
<dbReference type="Gene3D" id="3.20.90.10">
    <property type="entry name" value="Tubby Protein, Chain A"/>
    <property type="match status" value="1"/>
</dbReference>
<feature type="region of interest" description="Disordered" evidence="2">
    <location>
        <begin position="402"/>
        <end position="438"/>
    </location>
</feature>
<feature type="compositionally biased region" description="Basic and acidic residues" evidence="2">
    <location>
        <begin position="360"/>
        <end position="373"/>
    </location>
</feature>
<dbReference type="InterPro" id="IPR000007">
    <property type="entry name" value="Tubby_C"/>
</dbReference>
<comment type="similarity">
    <text evidence="1">Belongs to the TUB family.</text>
</comment>
<feature type="compositionally biased region" description="Basic and acidic residues" evidence="2">
    <location>
        <begin position="103"/>
        <end position="114"/>
    </location>
</feature>
<evidence type="ECO:0000256" key="2">
    <source>
        <dbReference type="SAM" id="MobiDB-lite"/>
    </source>
</evidence>
<feature type="compositionally biased region" description="Basic and acidic residues" evidence="2">
    <location>
        <begin position="155"/>
        <end position="166"/>
    </location>
</feature>
<evidence type="ECO:0000313" key="4">
    <source>
        <dbReference type="EMBL" id="CAD9263702.1"/>
    </source>
</evidence>
<feature type="compositionally biased region" description="Polar residues" evidence="2">
    <location>
        <begin position="140"/>
        <end position="154"/>
    </location>
</feature>
<accession>A0A6U4JJU0</accession>
<evidence type="ECO:0000256" key="1">
    <source>
        <dbReference type="ARBA" id="ARBA00007129"/>
    </source>
</evidence>
<reference evidence="4" key="1">
    <citation type="submission" date="2021-01" db="EMBL/GenBank/DDBJ databases">
        <authorList>
            <person name="Corre E."/>
            <person name="Pelletier E."/>
            <person name="Niang G."/>
            <person name="Scheremetjew M."/>
            <person name="Finn R."/>
            <person name="Kale V."/>
            <person name="Holt S."/>
            <person name="Cochrane G."/>
            <person name="Meng A."/>
            <person name="Brown T."/>
            <person name="Cohen L."/>
        </authorList>
    </citation>
    <scope>NUCLEOTIDE SEQUENCE</scope>
    <source>
        <strain evidence="4">CCMP2877</strain>
    </source>
</reference>
<dbReference type="SUPFAM" id="SSF54518">
    <property type="entry name" value="Tubby C-terminal domain-like"/>
    <property type="match status" value="1"/>
</dbReference>
<dbReference type="PANTHER" id="PTHR16517">
    <property type="entry name" value="TUBBY-RELATED"/>
    <property type="match status" value="1"/>
</dbReference>
<dbReference type="EMBL" id="HBGJ01034834">
    <property type="protein sequence ID" value="CAD9263703.1"/>
    <property type="molecule type" value="Transcribed_RNA"/>
</dbReference>
<dbReference type="EMBL" id="HBGJ01034833">
    <property type="protein sequence ID" value="CAD9263702.1"/>
    <property type="molecule type" value="Transcribed_RNA"/>
</dbReference>
<sequence length="712" mass="78704">MFMEEDEFDSVMMRSAQQINESSAKQDTNDFEIEPVDDDIEAEAKPTPRRKSKFRVPPPEQPPPDMDEKENVDYWDDIDGPRRQAKFDRYGATASSMAAAHADGGHHGHPDTKPSRASVLAQQREREIRRRRESLKSPMMQRTAQEAPTMSPTSEFKDNYQYRERGTGFAGERPSPYAGRDAGAPPERFRGDKEFHGRGGYYEGSPYRGMGPAGPSPRGAPYGGGGGDRYAYDDERWGDPADRGYAGPRGGYGGMPPPGPSGYQRGRYEDDRGWGSRGSPYGERSPYGGEGHYARGGANGEVVDMREGFYPSSGDRGYGMQGPRGSHAGPGGYDQREQGPPPHDLPYDRYIADGRSTSSHPERGAGAARRERVPSFNHHGTPDGENGVGYSSRTVEQEARLKFDESSGKTDGPADADTRASSDGPASAGGTGSHDSIAAKNRPFDIKAVDLGDMKGFLLNPVPKAAGVVQCYIRRNRAGTNMLFPRYIVHLKDDANQTEIFLMSAKKRANNRTANYMVTTSAKETAKASDSYLGKVRGNFMGTEYSLYDSGANPRDLITEGAHRDSVPARRELGVVMYSSNSTGDTGPRKMEVCVPEVGDDNEMKEWRPFHHDEEMLAQAKLRNFRNMFNLINKPPVWNDQVEAYVLDFNGRVTMASVKNFQLVRPSDHDRIILQFGRVGDAEFTMDFQWPLSPYQAFAIALSCFDTKCGQN</sequence>
<dbReference type="PANTHER" id="PTHR16517:SF7">
    <property type="entry name" value="PROTEIN KING TUBBY"/>
    <property type="match status" value="1"/>
</dbReference>
<organism evidence="4">
    <name type="scientific">Phaeomonas parva</name>
    <dbReference type="NCBI Taxonomy" id="124430"/>
    <lineage>
        <taxon>Eukaryota</taxon>
        <taxon>Sar</taxon>
        <taxon>Stramenopiles</taxon>
        <taxon>Ochrophyta</taxon>
        <taxon>Pinguiophyceae</taxon>
        <taxon>Pinguiochrysidales</taxon>
        <taxon>Pinguiochrysidaceae</taxon>
        <taxon>Phaeomonas</taxon>
    </lineage>
</organism>
<dbReference type="PRINTS" id="PR01573">
    <property type="entry name" value="SUPERTUBBY"/>
</dbReference>
<feature type="compositionally biased region" description="Basic and acidic residues" evidence="2">
    <location>
        <begin position="230"/>
        <end position="242"/>
    </location>
</feature>
<dbReference type="AlphaFoldDB" id="A0A6U4JJU0"/>
<feature type="domain" description="Tubby C-terminal" evidence="3">
    <location>
        <begin position="459"/>
        <end position="707"/>
    </location>
</feature>
<gene>
    <name evidence="4" type="ORF">PPAR1163_LOCUS22087</name>
    <name evidence="5" type="ORF">PPAR1163_LOCUS22088</name>
</gene>
<dbReference type="InterPro" id="IPR025659">
    <property type="entry name" value="Tubby-like_C"/>
</dbReference>
<evidence type="ECO:0000259" key="3">
    <source>
        <dbReference type="Pfam" id="PF01167"/>
    </source>
</evidence>
<dbReference type="Pfam" id="PF01167">
    <property type="entry name" value="Tub"/>
    <property type="match status" value="1"/>
</dbReference>
<feature type="compositionally biased region" description="Basic and acidic residues" evidence="2">
    <location>
        <begin position="79"/>
        <end position="89"/>
    </location>
</feature>
<proteinExistence type="inferred from homology"/>
<feature type="compositionally biased region" description="Acidic residues" evidence="2">
    <location>
        <begin position="65"/>
        <end position="78"/>
    </location>
</feature>
<name>A0A6U4JJU0_9STRA</name>